<reference evidence="1 2" key="2">
    <citation type="submission" date="2010-03" db="EMBL/GenBank/DDBJ databases">
        <authorList>
            <person name="Pajon A."/>
        </authorList>
    </citation>
    <scope>NUCLEOTIDE SEQUENCE [LARGE SCALE GENOMIC DNA]</scope>
    <source>
        <strain evidence="1 2">70/3</strain>
    </source>
</reference>
<reference evidence="1 2" key="1">
    <citation type="submission" date="2010-03" db="EMBL/GenBank/DDBJ databases">
        <title>The genome sequence of Eubacterium siraeum 70/3.</title>
        <authorList>
            <consortium name="metaHIT consortium -- http://www.metahit.eu/"/>
            <person name="Pajon A."/>
            <person name="Turner K."/>
            <person name="Parkhill J."/>
            <person name="Duncan S."/>
            <person name="Flint H."/>
        </authorList>
    </citation>
    <scope>NUCLEOTIDE SEQUENCE [LARGE SCALE GENOMIC DNA]</scope>
    <source>
        <strain evidence="1 2">70/3</strain>
    </source>
</reference>
<accession>D4JTQ7</accession>
<name>D4JTQ7_9FIRM</name>
<dbReference type="EMBL" id="FP929044">
    <property type="protein sequence ID" value="CBK96476.1"/>
    <property type="molecule type" value="Genomic_DNA"/>
</dbReference>
<gene>
    <name evidence="1" type="ORF">EUS_13230</name>
</gene>
<protein>
    <submittedName>
        <fullName evidence="1">Uncharacterized protein</fullName>
    </submittedName>
</protein>
<dbReference type="AlphaFoldDB" id="D4JTQ7"/>
<evidence type="ECO:0000313" key="1">
    <source>
        <dbReference type="EMBL" id="CBK96476.1"/>
    </source>
</evidence>
<organism evidence="1 2">
    <name type="scientific">[Eubacterium] siraeum 70/3</name>
    <dbReference type="NCBI Taxonomy" id="657319"/>
    <lineage>
        <taxon>Bacteria</taxon>
        <taxon>Bacillati</taxon>
        <taxon>Bacillota</taxon>
        <taxon>Clostridia</taxon>
        <taxon>Eubacteriales</taxon>
        <taxon>Oscillospiraceae</taxon>
        <taxon>Oscillospiraceae incertae sedis</taxon>
    </lineage>
</organism>
<evidence type="ECO:0000313" key="2">
    <source>
        <dbReference type="Proteomes" id="UP000008803"/>
    </source>
</evidence>
<dbReference type="Proteomes" id="UP000008803">
    <property type="component" value="Chromosome"/>
</dbReference>
<dbReference type="BioCyc" id="ESIR657319:G136K-1118-MONOMER"/>
<dbReference type="KEGG" id="esu:EUS_13230"/>
<sequence>MCNDDYADINDKFSVIAKKLDENQKADEKGD</sequence>
<proteinExistence type="predicted"/>
<dbReference type="HOGENOM" id="CLU_3396593_0_0_9"/>